<dbReference type="InterPro" id="IPR014757">
    <property type="entry name" value="Tscrpt_reg_IclR_C"/>
</dbReference>
<dbReference type="AlphaFoldDB" id="A0A918CT87"/>
<keyword evidence="5" id="KW-1185">Reference proteome</keyword>
<gene>
    <name evidence="4" type="ORF">GCM10011578_049350</name>
</gene>
<dbReference type="GO" id="GO:0003700">
    <property type="term" value="F:DNA-binding transcription factor activity"/>
    <property type="evidence" value="ECO:0007669"/>
    <property type="project" value="TreeGrafter"/>
</dbReference>
<dbReference type="Gene3D" id="3.30.450.40">
    <property type="match status" value="1"/>
</dbReference>
<dbReference type="SUPFAM" id="SSF55781">
    <property type="entry name" value="GAF domain-like"/>
    <property type="match status" value="1"/>
</dbReference>
<dbReference type="InterPro" id="IPR050707">
    <property type="entry name" value="HTH_MetabolicPath_Reg"/>
</dbReference>
<organism evidence="4 5">
    <name type="scientific">Streptomyces fuscichromogenes</name>
    <dbReference type="NCBI Taxonomy" id="1324013"/>
    <lineage>
        <taxon>Bacteria</taxon>
        <taxon>Bacillati</taxon>
        <taxon>Actinomycetota</taxon>
        <taxon>Actinomycetes</taxon>
        <taxon>Kitasatosporales</taxon>
        <taxon>Streptomycetaceae</taxon>
        <taxon>Streptomyces</taxon>
    </lineage>
</organism>
<dbReference type="InterPro" id="IPR029016">
    <property type="entry name" value="GAF-like_dom_sf"/>
</dbReference>
<evidence type="ECO:0000256" key="1">
    <source>
        <dbReference type="ARBA" id="ARBA00023015"/>
    </source>
</evidence>
<dbReference type="Gene3D" id="1.10.10.10">
    <property type="entry name" value="Winged helix-like DNA-binding domain superfamily/Winged helix DNA-binding domain"/>
    <property type="match status" value="1"/>
</dbReference>
<keyword evidence="2" id="KW-0804">Transcription</keyword>
<dbReference type="InterPro" id="IPR036390">
    <property type="entry name" value="WH_DNA-bd_sf"/>
</dbReference>
<dbReference type="EMBL" id="BMML01000011">
    <property type="protein sequence ID" value="GGN19437.1"/>
    <property type="molecule type" value="Genomic_DNA"/>
</dbReference>
<evidence type="ECO:0000313" key="5">
    <source>
        <dbReference type="Proteomes" id="UP000653411"/>
    </source>
</evidence>
<accession>A0A918CT87</accession>
<dbReference type="GO" id="GO:0003677">
    <property type="term" value="F:DNA binding"/>
    <property type="evidence" value="ECO:0007669"/>
    <property type="project" value="TreeGrafter"/>
</dbReference>
<dbReference type="SUPFAM" id="SSF46785">
    <property type="entry name" value="Winged helix' DNA-binding domain"/>
    <property type="match status" value="1"/>
</dbReference>
<reference evidence="4" key="2">
    <citation type="submission" date="2020-09" db="EMBL/GenBank/DDBJ databases">
        <authorList>
            <person name="Sun Q."/>
            <person name="Zhou Y."/>
        </authorList>
    </citation>
    <scope>NUCLEOTIDE SEQUENCE</scope>
    <source>
        <strain evidence="4">CGMCC 4.7110</strain>
    </source>
</reference>
<name>A0A918CT87_9ACTN</name>
<keyword evidence="1" id="KW-0805">Transcription regulation</keyword>
<evidence type="ECO:0000256" key="2">
    <source>
        <dbReference type="ARBA" id="ARBA00023163"/>
    </source>
</evidence>
<dbReference type="GO" id="GO:0045892">
    <property type="term" value="P:negative regulation of DNA-templated transcription"/>
    <property type="evidence" value="ECO:0007669"/>
    <property type="project" value="TreeGrafter"/>
</dbReference>
<dbReference type="PANTHER" id="PTHR30136:SF24">
    <property type="entry name" value="HTH-TYPE TRANSCRIPTIONAL REPRESSOR ALLR"/>
    <property type="match status" value="1"/>
</dbReference>
<dbReference type="InterPro" id="IPR036388">
    <property type="entry name" value="WH-like_DNA-bd_sf"/>
</dbReference>
<proteinExistence type="predicted"/>
<reference evidence="4" key="1">
    <citation type="journal article" date="2014" name="Int. J. Syst. Evol. Microbiol.">
        <title>Complete genome sequence of Corynebacterium casei LMG S-19264T (=DSM 44701T), isolated from a smear-ripened cheese.</title>
        <authorList>
            <consortium name="US DOE Joint Genome Institute (JGI-PGF)"/>
            <person name="Walter F."/>
            <person name="Albersmeier A."/>
            <person name="Kalinowski J."/>
            <person name="Ruckert C."/>
        </authorList>
    </citation>
    <scope>NUCLEOTIDE SEQUENCE</scope>
    <source>
        <strain evidence="4">CGMCC 4.7110</strain>
    </source>
</reference>
<evidence type="ECO:0000259" key="3">
    <source>
        <dbReference type="PROSITE" id="PS51078"/>
    </source>
</evidence>
<feature type="domain" description="IclR-ED" evidence="3">
    <location>
        <begin position="41"/>
        <end position="224"/>
    </location>
</feature>
<dbReference type="Pfam" id="PF01614">
    <property type="entry name" value="IclR_C"/>
    <property type="match status" value="1"/>
</dbReference>
<dbReference type="PANTHER" id="PTHR30136">
    <property type="entry name" value="HELIX-TURN-HELIX TRANSCRIPTIONAL REGULATOR, ICLR FAMILY"/>
    <property type="match status" value="1"/>
</dbReference>
<evidence type="ECO:0000313" key="4">
    <source>
        <dbReference type="EMBL" id="GGN19437.1"/>
    </source>
</evidence>
<dbReference type="PROSITE" id="PS51078">
    <property type="entry name" value="ICLR_ED"/>
    <property type="match status" value="1"/>
</dbReference>
<sequence length="224" mass="23483">MSDIGRRAGLPIATVYRIVGKLHSWGALERCPDGGCHICLRLWEKGVLAPRSELIEAARPHLAELCRRTSTVATLAVHDGGDSVCLLSLPGEAELQGVLMEAGRRLPLHATSSGLVLLAQASVSLQDEICDGPLHACTAATITDGAALRSCLAMVRRDGYAVVRGAFTEGRGGISAPVFGGDGAVVAPLGALRVTQLLSETRVAADAVTKRIRTETPRFTETGP</sequence>
<dbReference type="Proteomes" id="UP000653411">
    <property type="component" value="Unassembled WGS sequence"/>
</dbReference>
<comment type="caution">
    <text evidence="4">The sequence shown here is derived from an EMBL/GenBank/DDBJ whole genome shotgun (WGS) entry which is preliminary data.</text>
</comment>
<protein>
    <submittedName>
        <fullName evidence="4">Transcriptional regulator</fullName>
    </submittedName>
</protein>